<dbReference type="AlphaFoldDB" id="A0A382JX47"/>
<proteinExistence type="inferred from homology"/>
<dbReference type="GO" id="GO:0004065">
    <property type="term" value="F:arylsulfatase activity"/>
    <property type="evidence" value="ECO:0007669"/>
    <property type="project" value="TreeGrafter"/>
</dbReference>
<evidence type="ECO:0000256" key="1">
    <source>
        <dbReference type="ARBA" id="ARBA00008779"/>
    </source>
</evidence>
<dbReference type="Pfam" id="PF00884">
    <property type="entry name" value="Sulfatase"/>
    <property type="match status" value="1"/>
</dbReference>
<dbReference type="InterPro" id="IPR000917">
    <property type="entry name" value="Sulfatase_N"/>
</dbReference>
<organism evidence="4">
    <name type="scientific">marine metagenome</name>
    <dbReference type="NCBI Taxonomy" id="408172"/>
    <lineage>
        <taxon>unclassified sequences</taxon>
        <taxon>metagenomes</taxon>
        <taxon>ecological metagenomes</taxon>
    </lineage>
</organism>
<reference evidence="4" key="1">
    <citation type="submission" date="2018-05" db="EMBL/GenBank/DDBJ databases">
        <authorList>
            <person name="Lanie J.A."/>
            <person name="Ng W.-L."/>
            <person name="Kazmierczak K.M."/>
            <person name="Andrzejewski T.M."/>
            <person name="Davidsen T.M."/>
            <person name="Wayne K.J."/>
            <person name="Tettelin H."/>
            <person name="Glass J.I."/>
            <person name="Rusch D."/>
            <person name="Podicherti R."/>
            <person name="Tsui H.-C.T."/>
            <person name="Winkler M.E."/>
        </authorList>
    </citation>
    <scope>NUCLEOTIDE SEQUENCE</scope>
</reference>
<evidence type="ECO:0000313" key="4">
    <source>
        <dbReference type="EMBL" id="SVC16349.1"/>
    </source>
</evidence>
<dbReference type="PANTHER" id="PTHR42693:SF53">
    <property type="entry name" value="ENDO-4-O-SULFATASE"/>
    <property type="match status" value="1"/>
</dbReference>
<name>A0A382JX47_9ZZZZ</name>
<dbReference type="InterPro" id="IPR050738">
    <property type="entry name" value="Sulfatase"/>
</dbReference>
<protein>
    <recommendedName>
        <fullName evidence="3">Sulfatase N-terminal domain-containing protein</fullName>
    </recommendedName>
</protein>
<gene>
    <name evidence="4" type="ORF">METZ01_LOCUS269203</name>
</gene>
<dbReference type="PANTHER" id="PTHR42693">
    <property type="entry name" value="ARYLSULFATASE FAMILY MEMBER"/>
    <property type="match status" value="1"/>
</dbReference>
<dbReference type="Gene3D" id="3.40.720.10">
    <property type="entry name" value="Alkaline Phosphatase, subunit A"/>
    <property type="match status" value="1"/>
</dbReference>
<evidence type="ECO:0000256" key="2">
    <source>
        <dbReference type="ARBA" id="ARBA00022801"/>
    </source>
</evidence>
<comment type="similarity">
    <text evidence="1">Belongs to the sulfatase family.</text>
</comment>
<feature type="domain" description="Sulfatase N-terminal" evidence="3">
    <location>
        <begin position="1"/>
        <end position="310"/>
    </location>
</feature>
<feature type="non-terminal residue" evidence="4">
    <location>
        <position position="1"/>
    </location>
</feature>
<dbReference type="Gene3D" id="3.30.1120.10">
    <property type="match status" value="1"/>
</dbReference>
<dbReference type="InterPro" id="IPR017850">
    <property type="entry name" value="Alkaline_phosphatase_core_sf"/>
</dbReference>
<evidence type="ECO:0000259" key="3">
    <source>
        <dbReference type="Pfam" id="PF00884"/>
    </source>
</evidence>
<sequence length="411" mass="46673">GYHTAMVGKWQGRDLAVKRGFNRFFGPNCQGMISYWHPVVQNDFYLDDKPWKFTDDFFMTDAFNDHAVTFLKESVAGKKPFFLYVAYVAPHWPLHAREETIAPYRERYRKQGWNDWRANRIERQQKMGLLPDGTKPAPYPGNVPDWAKDKHKDWQAERMAVYAAQISNVDRGVGRMLEVLKESGQLDDTLILFLSDNGAAPNGGFSPSNNGFGFSPNSPNNAWRKDKVAIRPGSGPKLMPGPHDTFAGYGLAWALTSNTPLRSTKSSSYEGGIRTPLIAHWPKVIKKGNGLTRQPGHVIDVMATCLDLADRKYPTEFRNRRPLPMEGKSLAPILRGEKRAGHEALAWKNARGRALMMGDWKIVRPVDKLPWELYDLSSDPGETANLAKRHPDRVKNMDAHYQTWRQRVGAR</sequence>
<dbReference type="EMBL" id="UINC01076822">
    <property type="protein sequence ID" value="SVC16349.1"/>
    <property type="molecule type" value="Genomic_DNA"/>
</dbReference>
<dbReference type="SUPFAM" id="SSF53649">
    <property type="entry name" value="Alkaline phosphatase-like"/>
    <property type="match status" value="1"/>
</dbReference>
<accession>A0A382JX47</accession>
<keyword evidence="2" id="KW-0378">Hydrolase</keyword>